<feature type="non-terminal residue" evidence="3">
    <location>
        <position position="1"/>
    </location>
</feature>
<accession>A0A1Y2HDI4</accession>
<feature type="region of interest" description="Disordered" evidence="2">
    <location>
        <begin position="361"/>
        <end position="412"/>
    </location>
</feature>
<dbReference type="Proteomes" id="UP000193411">
    <property type="component" value="Unassembled WGS sequence"/>
</dbReference>
<feature type="compositionally biased region" description="Pro residues" evidence="2">
    <location>
        <begin position="440"/>
        <end position="449"/>
    </location>
</feature>
<feature type="compositionally biased region" description="Polar residues" evidence="2">
    <location>
        <begin position="367"/>
        <end position="380"/>
    </location>
</feature>
<name>A0A1Y2HDI4_9FUNG</name>
<feature type="region of interest" description="Disordered" evidence="2">
    <location>
        <begin position="427"/>
        <end position="478"/>
    </location>
</feature>
<sequence>HRRLAAPPPRLSASPGTAHSSIATQLAEMRDENETLKRSLILQSQASHSLASQIDDLESRLHGAESAARTATANARSLAAKLTDQARLWALERAALEAELETTHEKMARLRATSPVSIGAVGSTVRRLGPSRWRRPGQVSACQKHEQTIAKLITTQRQLERQVERFLTTTLRMTQSAHSSALTLAREKSSLADTLAHDLDELHAVISELRDQNEGYRLLLEERTLRGEWSWASGASSTSRTASPLLQRHPCQMSNVSIKGSLSSELARARPLASVVPVVETRDIGVGSRQTNSTAVGCSPPPGSGWAVLVKTPVLPEDEVDLELNTFRLPNPFSDTEIERLSTELRAMQLYVTTILRIRDPNALPSPATSTHEPTDQSHPPHSHSLADWYSRRTETSPSYPPSHSTCPSAPCRWSCSTPLTPPEYLYSINMSTPDGSRPPTIPSTPRPQSPDTAGEHDDNRLHGCGRRTRRSTRAARP</sequence>
<feature type="compositionally biased region" description="Basic residues" evidence="2">
    <location>
        <begin position="464"/>
        <end position="478"/>
    </location>
</feature>
<organism evidence="3 4">
    <name type="scientific">Catenaria anguillulae PL171</name>
    <dbReference type="NCBI Taxonomy" id="765915"/>
    <lineage>
        <taxon>Eukaryota</taxon>
        <taxon>Fungi</taxon>
        <taxon>Fungi incertae sedis</taxon>
        <taxon>Blastocladiomycota</taxon>
        <taxon>Blastocladiomycetes</taxon>
        <taxon>Blastocladiales</taxon>
        <taxon>Catenariaceae</taxon>
        <taxon>Catenaria</taxon>
    </lineage>
</organism>
<protein>
    <submittedName>
        <fullName evidence="3">Uncharacterized protein</fullName>
    </submittedName>
</protein>
<dbReference type="AlphaFoldDB" id="A0A1Y2HDI4"/>
<evidence type="ECO:0000256" key="1">
    <source>
        <dbReference type="SAM" id="Coils"/>
    </source>
</evidence>
<evidence type="ECO:0000313" key="3">
    <source>
        <dbReference type="EMBL" id="ORZ32648.1"/>
    </source>
</evidence>
<proteinExistence type="predicted"/>
<reference evidence="3 4" key="1">
    <citation type="submission" date="2016-07" db="EMBL/GenBank/DDBJ databases">
        <title>Pervasive Adenine N6-methylation of Active Genes in Fungi.</title>
        <authorList>
            <consortium name="DOE Joint Genome Institute"/>
            <person name="Mondo S.J."/>
            <person name="Dannebaum R.O."/>
            <person name="Kuo R.C."/>
            <person name="Labutti K."/>
            <person name="Haridas S."/>
            <person name="Kuo A."/>
            <person name="Salamov A."/>
            <person name="Ahrendt S.R."/>
            <person name="Lipzen A."/>
            <person name="Sullivan W."/>
            <person name="Andreopoulos W.B."/>
            <person name="Clum A."/>
            <person name="Lindquist E."/>
            <person name="Daum C."/>
            <person name="Ramamoorthy G.K."/>
            <person name="Gryganskyi A."/>
            <person name="Culley D."/>
            <person name="Magnuson J.K."/>
            <person name="James T.Y."/>
            <person name="O'Malley M.A."/>
            <person name="Stajich J.E."/>
            <person name="Spatafora J.W."/>
            <person name="Visel A."/>
            <person name="Grigoriev I.V."/>
        </authorList>
    </citation>
    <scope>NUCLEOTIDE SEQUENCE [LARGE SCALE GENOMIC DNA]</scope>
    <source>
        <strain evidence="3 4">PL171</strain>
    </source>
</reference>
<evidence type="ECO:0000256" key="2">
    <source>
        <dbReference type="SAM" id="MobiDB-lite"/>
    </source>
</evidence>
<gene>
    <name evidence="3" type="ORF">BCR44DRAFT_1439639</name>
</gene>
<feature type="compositionally biased region" description="Polar residues" evidence="2">
    <location>
        <begin position="396"/>
        <end position="408"/>
    </location>
</feature>
<feature type="coiled-coil region" evidence="1">
    <location>
        <begin position="54"/>
        <end position="113"/>
    </location>
</feature>
<evidence type="ECO:0000313" key="4">
    <source>
        <dbReference type="Proteomes" id="UP000193411"/>
    </source>
</evidence>
<comment type="caution">
    <text evidence="3">The sequence shown here is derived from an EMBL/GenBank/DDBJ whole genome shotgun (WGS) entry which is preliminary data.</text>
</comment>
<keyword evidence="1" id="KW-0175">Coiled coil</keyword>
<dbReference type="EMBL" id="MCFL01000043">
    <property type="protein sequence ID" value="ORZ32648.1"/>
    <property type="molecule type" value="Genomic_DNA"/>
</dbReference>
<keyword evidence="4" id="KW-1185">Reference proteome</keyword>